<accession>A0A0L0P8V4</accession>
<name>A0A0L0P8V4_CANAR</name>
<dbReference type="AlphaFoldDB" id="A0A0L0P8V4"/>
<protein>
    <submittedName>
        <fullName evidence="1">Uncharacterized protein</fullName>
    </submittedName>
</protein>
<proteinExistence type="predicted"/>
<evidence type="ECO:0000313" key="1">
    <source>
        <dbReference type="EMBL" id="KNE02764.1"/>
    </source>
</evidence>
<comment type="caution">
    <text evidence="1">The sequence shown here is derived from an EMBL/GenBank/DDBJ whole genome shotgun (WGS) entry which is preliminary data.</text>
</comment>
<evidence type="ECO:0000313" key="2">
    <source>
        <dbReference type="Proteomes" id="UP000037122"/>
    </source>
</evidence>
<reference evidence="2" key="1">
    <citation type="journal article" date="2015" name="BMC Genomics">
        <title>Draft genome of a commonly misdiagnosed multidrug resistant pathogen Candida auris.</title>
        <authorList>
            <person name="Chatterjee S."/>
            <person name="Alampalli S.V."/>
            <person name="Nageshan R.K."/>
            <person name="Chettiar S.T."/>
            <person name="Joshi S."/>
            <person name="Tatu U.S."/>
        </authorList>
    </citation>
    <scope>NUCLEOTIDE SEQUENCE [LARGE SCALE GENOMIC DNA]</scope>
    <source>
        <strain evidence="2">6684</strain>
    </source>
</reference>
<organism evidence="1 2">
    <name type="scientific">Candidozyma auris</name>
    <name type="common">Yeast</name>
    <name type="synonym">Candida auris</name>
    <dbReference type="NCBI Taxonomy" id="498019"/>
    <lineage>
        <taxon>Eukaryota</taxon>
        <taxon>Fungi</taxon>
        <taxon>Dikarya</taxon>
        <taxon>Ascomycota</taxon>
        <taxon>Saccharomycotina</taxon>
        <taxon>Pichiomycetes</taxon>
        <taxon>Metschnikowiaceae</taxon>
        <taxon>Candidozyma</taxon>
    </lineage>
</organism>
<dbReference type="Proteomes" id="UP000037122">
    <property type="component" value="Unassembled WGS sequence"/>
</dbReference>
<sequence>MAHMEENGVKKKNINLKLNAFWMPDSAYVALAFHPFL</sequence>
<gene>
    <name evidence="1" type="ORF">QG37_00138</name>
</gene>
<dbReference type="EMBL" id="LGST01000002">
    <property type="protein sequence ID" value="KNE02764.1"/>
    <property type="molecule type" value="Genomic_DNA"/>
</dbReference>